<dbReference type="InterPro" id="IPR002195">
    <property type="entry name" value="Dihydroorotase_CS"/>
</dbReference>
<protein>
    <recommendedName>
        <fullName evidence="5">Amidohydrolase-related domain-containing protein</fullName>
    </recommendedName>
</protein>
<dbReference type="Gene3D" id="2.30.40.10">
    <property type="entry name" value="Urease, subunit C, domain 1"/>
    <property type="match status" value="1"/>
</dbReference>
<dbReference type="GO" id="GO:0005737">
    <property type="term" value="C:cytoplasm"/>
    <property type="evidence" value="ECO:0007669"/>
    <property type="project" value="TreeGrafter"/>
</dbReference>
<dbReference type="InterPro" id="IPR006680">
    <property type="entry name" value="Amidohydro-rel"/>
</dbReference>
<dbReference type="PROSITE" id="PS00482">
    <property type="entry name" value="DIHYDROOROTASE_1"/>
    <property type="match status" value="1"/>
</dbReference>
<accession>A0A2D6LPX1</accession>
<dbReference type="GO" id="GO:0004038">
    <property type="term" value="F:allantoinase activity"/>
    <property type="evidence" value="ECO:0007669"/>
    <property type="project" value="TreeGrafter"/>
</dbReference>
<dbReference type="GO" id="GO:0046872">
    <property type="term" value="F:metal ion binding"/>
    <property type="evidence" value="ECO:0007669"/>
    <property type="project" value="UniProtKB-KW"/>
</dbReference>
<dbReference type="Proteomes" id="UP000226712">
    <property type="component" value="Unassembled WGS sequence"/>
</dbReference>
<dbReference type="Pfam" id="PF01979">
    <property type="entry name" value="Amidohydro_1"/>
    <property type="match status" value="1"/>
</dbReference>
<comment type="cofactor">
    <cofactor evidence="1">
        <name>Zn(2+)</name>
        <dbReference type="ChEBI" id="CHEBI:29105"/>
    </cofactor>
</comment>
<dbReference type="InterPro" id="IPR050138">
    <property type="entry name" value="DHOase/Allantoinase_Hydrolase"/>
</dbReference>
<organism evidence="6 7">
    <name type="scientific">Candidatus Iainarchaeum sp</name>
    <dbReference type="NCBI Taxonomy" id="3101447"/>
    <lineage>
        <taxon>Archaea</taxon>
        <taxon>Candidatus Iainarchaeota</taxon>
        <taxon>Candidatus Iainarchaeia</taxon>
        <taxon>Candidatus Iainarchaeales</taxon>
        <taxon>Candidatus Iainarchaeaceae</taxon>
        <taxon>Candidatus Iainarchaeum</taxon>
    </lineage>
</organism>
<comment type="caution">
    <text evidence="6">The sequence shown here is derived from an EMBL/GenBank/DDBJ whole genome shotgun (WGS) entry which is preliminary data.</text>
</comment>
<dbReference type="SUPFAM" id="SSF51338">
    <property type="entry name" value="Composite domain of metallo-dependent hydrolases"/>
    <property type="match status" value="1"/>
</dbReference>
<dbReference type="CDD" id="cd01318">
    <property type="entry name" value="DHOase_IIb"/>
    <property type="match status" value="1"/>
</dbReference>
<dbReference type="PROSITE" id="PS00483">
    <property type="entry name" value="DIHYDROOROTASE_2"/>
    <property type="match status" value="1"/>
</dbReference>
<reference evidence="7" key="1">
    <citation type="submission" date="2017-09" db="EMBL/GenBank/DDBJ databases">
        <title>The Reconstruction of 2,631 Draft Metagenome-Assembled Genomes from the Global Oceans.</title>
        <authorList>
            <person name="Tully B.J."/>
            <person name="Graham E.D."/>
            <person name="Heidelberg J.F."/>
        </authorList>
    </citation>
    <scope>NUCLEOTIDE SEQUENCE [LARGE SCALE GENOMIC DNA]</scope>
</reference>
<sequence>MNLALINGKAFIKGKLVKANILIQGKKIEKISASKIKADKEIDCKGKIILPGAIDVHVHFRSPGFEYKEDFFTGSLAALHGGITTIMDMPNTKPVTSTVKALEAKRKLVKKHCLTNFGIYMAALNNNLSEISKAKNLRAVKLYYGSTTGNILMNKKTAIEKLFKTAKKKGFVVAVHAEDEEIMKENEKKFRKSKDPAIHEKIRNEEAEAKAIKEVLSIQQKAGNKIHIAHISSEKGLNLVKKAKKRRNGNKVTCEVTPHHLFLDSSDYKKLGNLIKCNPSIKGAKHRKALFNGLKNKAIDLVATDHAPHSFKEKKQSYGKSPSGIPGEETMLPLLLDAVNKKQISLKRIVEAVSEKPAQVFGWKNKGFIKTGFDADLVIINPTGKYKVENNKLFTKAAYSPWNGKTLKGRVENTIIGGQVFG</sequence>
<keyword evidence="3" id="KW-0479">Metal-binding</keyword>
<dbReference type="NCBIfam" id="TIGR00857">
    <property type="entry name" value="pyrC_multi"/>
    <property type="match status" value="1"/>
</dbReference>
<name>A0A2D6LPX1_9ARCH</name>
<dbReference type="Gene3D" id="3.20.20.140">
    <property type="entry name" value="Metal-dependent hydrolases"/>
    <property type="match status" value="1"/>
</dbReference>
<dbReference type="GO" id="GO:0006145">
    <property type="term" value="P:purine nucleobase catabolic process"/>
    <property type="evidence" value="ECO:0007669"/>
    <property type="project" value="TreeGrafter"/>
</dbReference>
<keyword evidence="4" id="KW-0378">Hydrolase</keyword>
<dbReference type="InterPro" id="IPR011059">
    <property type="entry name" value="Metal-dep_hydrolase_composite"/>
</dbReference>
<gene>
    <name evidence="6" type="ORF">CL944_01685</name>
</gene>
<dbReference type="PANTHER" id="PTHR43668:SF2">
    <property type="entry name" value="ALLANTOINASE"/>
    <property type="match status" value="1"/>
</dbReference>
<evidence type="ECO:0000256" key="4">
    <source>
        <dbReference type="ARBA" id="ARBA00022801"/>
    </source>
</evidence>
<dbReference type="EMBL" id="NZBD01000010">
    <property type="protein sequence ID" value="MAG18164.1"/>
    <property type="molecule type" value="Genomic_DNA"/>
</dbReference>
<dbReference type="FunFam" id="3.20.20.140:FF:000174">
    <property type="entry name" value="Dihydropyrimidinase-related protein 2"/>
    <property type="match status" value="1"/>
</dbReference>
<evidence type="ECO:0000259" key="5">
    <source>
        <dbReference type="Pfam" id="PF01979"/>
    </source>
</evidence>
<comment type="similarity">
    <text evidence="2">Belongs to the metallo-dependent hydrolases superfamily. Hydantoinase/dihydropyrimidinase family.</text>
</comment>
<dbReference type="AlphaFoldDB" id="A0A2D6LPX1"/>
<evidence type="ECO:0000256" key="3">
    <source>
        <dbReference type="ARBA" id="ARBA00022723"/>
    </source>
</evidence>
<dbReference type="PANTHER" id="PTHR43668">
    <property type="entry name" value="ALLANTOINASE"/>
    <property type="match status" value="1"/>
</dbReference>
<dbReference type="SUPFAM" id="SSF51556">
    <property type="entry name" value="Metallo-dependent hydrolases"/>
    <property type="match status" value="1"/>
</dbReference>
<evidence type="ECO:0000313" key="7">
    <source>
        <dbReference type="Proteomes" id="UP000226712"/>
    </source>
</evidence>
<evidence type="ECO:0000313" key="6">
    <source>
        <dbReference type="EMBL" id="MAG18164.1"/>
    </source>
</evidence>
<evidence type="ECO:0000256" key="1">
    <source>
        <dbReference type="ARBA" id="ARBA00001947"/>
    </source>
</evidence>
<proteinExistence type="inferred from homology"/>
<feature type="domain" description="Amidohydrolase-related" evidence="5">
    <location>
        <begin position="48"/>
        <end position="420"/>
    </location>
</feature>
<dbReference type="InterPro" id="IPR032466">
    <property type="entry name" value="Metal_Hydrolase"/>
</dbReference>
<evidence type="ECO:0000256" key="2">
    <source>
        <dbReference type="ARBA" id="ARBA00008829"/>
    </source>
</evidence>